<dbReference type="AlphaFoldDB" id="A0AAE0KKY2"/>
<accession>A0AAE0KKY2</accession>
<dbReference type="SUPFAM" id="SSF51905">
    <property type="entry name" value="FAD/NAD(P)-binding domain"/>
    <property type="match status" value="1"/>
</dbReference>
<reference evidence="7" key="2">
    <citation type="submission" date="2023-06" db="EMBL/GenBank/DDBJ databases">
        <authorList>
            <consortium name="Lawrence Berkeley National Laboratory"/>
            <person name="Haridas S."/>
            <person name="Hensen N."/>
            <person name="Bonometti L."/>
            <person name="Westerberg I."/>
            <person name="Brannstrom I.O."/>
            <person name="Guillou S."/>
            <person name="Cros-Aarteil S."/>
            <person name="Calhoun S."/>
            <person name="Kuo A."/>
            <person name="Mondo S."/>
            <person name="Pangilinan J."/>
            <person name="Riley R."/>
            <person name="LaButti K."/>
            <person name="Andreopoulos B."/>
            <person name="Lipzen A."/>
            <person name="Chen C."/>
            <person name="Yanf M."/>
            <person name="Daum C."/>
            <person name="Ng V."/>
            <person name="Clum A."/>
            <person name="Steindorff A."/>
            <person name="Ohm R."/>
            <person name="Martin F."/>
            <person name="Silar P."/>
            <person name="Natvig D."/>
            <person name="Lalanne C."/>
            <person name="Gautier V."/>
            <person name="Ament-velasquez S.L."/>
            <person name="Kruys A."/>
            <person name="Hutchinson M.I."/>
            <person name="Powell A.J."/>
            <person name="Barry K."/>
            <person name="Miller A.N."/>
            <person name="Grigoriev I.V."/>
            <person name="Debuchy R."/>
            <person name="Gladieux P."/>
            <person name="Thoren M.H."/>
            <person name="Johannesson H."/>
        </authorList>
    </citation>
    <scope>NUCLEOTIDE SEQUENCE</scope>
    <source>
        <strain evidence="7">CBS 232.78</strain>
    </source>
</reference>
<dbReference type="InterPro" id="IPR036188">
    <property type="entry name" value="FAD/NAD-bd_sf"/>
</dbReference>
<dbReference type="Pfam" id="PF01494">
    <property type="entry name" value="FAD_binding_3"/>
    <property type="match status" value="1"/>
</dbReference>
<dbReference type="Gene3D" id="3.50.50.60">
    <property type="entry name" value="FAD/NAD(P)-binding domain"/>
    <property type="match status" value="1"/>
</dbReference>
<dbReference type="Proteomes" id="UP001285441">
    <property type="component" value="Unassembled WGS sequence"/>
</dbReference>
<evidence type="ECO:0000256" key="2">
    <source>
        <dbReference type="ARBA" id="ARBA00022630"/>
    </source>
</evidence>
<dbReference type="InterPro" id="IPR002938">
    <property type="entry name" value="FAD-bd"/>
</dbReference>
<name>A0AAE0KKY2_9PEZI</name>
<organism evidence="7 8">
    <name type="scientific">Podospora didyma</name>
    <dbReference type="NCBI Taxonomy" id="330526"/>
    <lineage>
        <taxon>Eukaryota</taxon>
        <taxon>Fungi</taxon>
        <taxon>Dikarya</taxon>
        <taxon>Ascomycota</taxon>
        <taxon>Pezizomycotina</taxon>
        <taxon>Sordariomycetes</taxon>
        <taxon>Sordariomycetidae</taxon>
        <taxon>Sordariales</taxon>
        <taxon>Podosporaceae</taxon>
        <taxon>Podospora</taxon>
    </lineage>
</organism>
<dbReference type="FunFam" id="3.50.50.60:FF:000115">
    <property type="entry name" value="Salicylate hydroxylase, putative"/>
    <property type="match status" value="1"/>
</dbReference>
<evidence type="ECO:0000256" key="5">
    <source>
        <dbReference type="ARBA" id="ARBA00023033"/>
    </source>
</evidence>
<sequence>MTDVPKQENDGGAEGGEEGGIHLIVIGAGLAGLAAALSTKLANPGHRVTICETVKALQEVGAGLQVTPNGTCLLAQWGLLDILAPKAAVPSMLSVHRYDGTRLLAHEPALQERMQERYGYPFWDLHRVDLQAAMVAKCLALGVTLLLNARAVSVDFDAATVSLADGRQVEGDVVLLADGLWSAIRPLALGRPSPAILTGDLAYRITLKVSDLTGPDAAELAAFVKNTAVHFWIGPNSHAVGYSVSGGSVYNLVFLCPDDLPAEVVKTAGDLDEMRALFAGWDPLVRKFLAQVKEVHKWKLMWLDALPEWANEEGTFFMAGDCCHPMLPYLAQGANSSLEDGAVLGSLLGRVAAPKRGEQLPRVSEMYQRLRMERGTKIQLETFRQRDDSHLPDGEKQRQRDELMLSMLGGEVRAPFPSRWTCPEIQPFLYGYDAYAKAEEAFRENPF</sequence>
<dbReference type="GO" id="GO:0004497">
    <property type="term" value="F:monooxygenase activity"/>
    <property type="evidence" value="ECO:0007669"/>
    <property type="project" value="UniProtKB-KW"/>
</dbReference>
<dbReference type="EMBL" id="JAULSW010000006">
    <property type="protein sequence ID" value="KAK3378379.1"/>
    <property type="molecule type" value="Genomic_DNA"/>
</dbReference>
<evidence type="ECO:0000256" key="4">
    <source>
        <dbReference type="ARBA" id="ARBA00023002"/>
    </source>
</evidence>
<keyword evidence="8" id="KW-1185">Reference proteome</keyword>
<dbReference type="PANTHER" id="PTHR13789">
    <property type="entry name" value="MONOOXYGENASE"/>
    <property type="match status" value="1"/>
</dbReference>
<dbReference type="PANTHER" id="PTHR13789:SF238">
    <property type="entry name" value="PUTATIVE (AFU_ORTHOLOGUE AFUA_2G01680)-RELATED"/>
    <property type="match status" value="1"/>
</dbReference>
<dbReference type="PRINTS" id="PR00420">
    <property type="entry name" value="RNGMNOXGNASE"/>
</dbReference>
<comment type="caution">
    <text evidence="7">The sequence shown here is derived from an EMBL/GenBank/DDBJ whole genome shotgun (WGS) entry which is preliminary data.</text>
</comment>
<keyword evidence="3" id="KW-0274">FAD</keyword>
<keyword evidence="2" id="KW-0285">Flavoprotein</keyword>
<dbReference type="SUPFAM" id="SSF54373">
    <property type="entry name" value="FAD-linked reductases, C-terminal domain"/>
    <property type="match status" value="1"/>
</dbReference>
<reference evidence="7" key="1">
    <citation type="journal article" date="2023" name="Mol. Phylogenet. Evol.">
        <title>Genome-scale phylogeny and comparative genomics of the fungal order Sordariales.</title>
        <authorList>
            <person name="Hensen N."/>
            <person name="Bonometti L."/>
            <person name="Westerberg I."/>
            <person name="Brannstrom I.O."/>
            <person name="Guillou S."/>
            <person name="Cros-Aarteil S."/>
            <person name="Calhoun S."/>
            <person name="Haridas S."/>
            <person name="Kuo A."/>
            <person name="Mondo S."/>
            <person name="Pangilinan J."/>
            <person name="Riley R."/>
            <person name="LaButti K."/>
            <person name="Andreopoulos B."/>
            <person name="Lipzen A."/>
            <person name="Chen C."/>
            <person name="Yan M."/>
            <person name="Daum C."/>
            <person name="Ng V."/>
            <person name="Clum A."/>
            <person name="Steindorff A."/>
            <person name="Ohm R.A."/>
            <person name="Martin F."/>
            <person name="Silar P."/>
            <person name="Natvig D.O."/>
            <person name="Lalanne C."/>
            <person name="Gautier V."/>
            <person name="Ament-Velasquez S.L."/>
            <person name="Kruys A."/>
            <person name="Hutchinson M.I."/>
            <person name="Powell A.J."/>
            <person name="Barry K."/>
            <person name="Miller A.N."/>
            <person name="Grigoriev I.V."/>
            <person name="Debuchy R."/>
            <person name="Gladieux P."/>
            <person name="Hiltunen Thoren M."/>
            <person name="Johannesson H."/>
        </authorList>
    </citation>
    <scope>NUCLEOTIDE SEQUENCE</scope>
    <source>
        <strain evidence="7">CBS 232.78</strain>
    </source>
</reference>
<dbReference type="GO" id="GO:0071949">
    <property type="term" value="F:FAD binding"/>
    <property type="evidence" value="ECO:0007669"/>
    <property type="project" value="InterPro"/>
</dbReference>
<proteinExistence type="inferred from homology"/>
<feature type="domain" description="FAD-binding" evidence="6">
    <location>
        <begin position="24"/>
        <end position="375"/>
    </location>
</feature>
<evidence type="ECO:0000259" key="6">
    <source>
        <dbReference type="Pfam" id="PF01494"/>
    </source>
</evidence>
<comment type="similarity">
    <text evidence="1">Belongs to the paxM FAD-dependent monooxygenase family.</text>
</comment>
<gene>
    <name evidence="7" type="ORF">B0H63DRAFT_246078</name>
</gene>
<keyword evidence="5" id="KW-0503">Monooxygenase</keyword>
<evidence type="ECO:0000256" key="1">
    <source>
        <dbReference type="ARBA" id="ARBA00007992"/>
    </source>
</evidence>
<keyword evidence="4" id="KW-0560">Oxidoreductase</keyword>
<evidence type="ECO:0000313" key="7">
    <source>
        <dbReference type="EMBL" id="KAK3378379.1"/>
    </source>
</evidence>
<evidence type="ECO:0000256" key="3">
    <source>
        <dbReference type="ARBA" id="ARBA00022827"/>
    </source>
</evidence>
<protein>
    <recommendedName>
        <fullName evidence="6">FAD-binding domain-containing protein</fullName>
    </recommendedName>
</protein>
<evidence type="ECO:0000313" key="8">
    <source>
        <dbReference type="Proteomes" id="UP001285441"/>
    </source>
</evidence>
<dbReference type="InterPro" id="IPR050493">
    <property type="entry name" value="FAD-dep_Monooxygenase_BioMet"/>
</dbReference>